<keyword evidence="1" id="KW-1133">Transmembrane helix</keyword>
<proteinExistence type="predicted"/>
<keyword evidence="1" id="KW-0812">Transmembrane</keyword>
<organism evidence="2 3">
    <name type="scientific">Limnospira indica PCC 8005</name>
    <dbReference type="NCBI Taxonomy" id="376219"/>
    <lineage>
        <taxon>Bacteria</taxon>
        <taxon>Bacillati</taxon>
        <taxon>Cyanobacteriota</taxon>
        <taxon>Cyanophyceae</taxon>
        <taxon>Oscillatoriophycideae</taxon>
        <taxon>Oscillatoriales</taxon>
        <taxon>Sirenicapillariaceae</taxon>
        <taxon>Limnospira</taxon>
    </lineage>
</organism>
<evidence type="ECO:0000313" key="2">
    <source>
        <dbReference type="EMBL" id="CDM92776.1"/>
    </source>
</evidence>
<dbReference type="AlphaFoldDB" id="A0A9P1NWG5"/>
<sequence>MKPKPQDSANQDQPDRPIYLQPPRVIFALLIGVLALVAYVVLVKTDSPTPDPIMVENPEAVMIMDETSQNLADLPPEITTKLRQDVIDRTGSSPDEIEILAAERQTWPNTCLGLAQPDELCGQMLVDGWRVRVSDGQRHWLYRTNHNGQTFRLETE</sequence>
<feature type="transmembrane region" description="Helical" evidence="1">
    <location>
        <begin position="25"/>
        <end position="43"/>
    </location>
</feature>
<reference evidence="2 3" key="1">
    <citation type="submission" date="2014-02" db="EMBL/GenBank/DDBJ databases">
        <authorList>
            <person name="Genoscope - CEA"/>
        </authorList>
    </citation>
    <scope>NUCLEOTIDE SEQUENCE [LARGE SCALE GENOMIC DNA]</scope>
    <source>
        <strain evidence="2 3">PCC 8005</strain>
    </source>
</reference>
<evidence type="ECO:0000313" key="3">
    <source>
        <dbReference type="Proteomes" id="UP000032946"/>
    </source>
</evidence>
<dbReference type="RefSeq" id="WP_008056776.1">
    <property type="nucleotide sequence ID" value="NZ_FO818640.1"/>
</dbReference>
<accession>A0A9P1NWG5</accession>
<keyword evidence="3" id="KW-1185">Reference proteome</keyword>
<dbReference type="EMBL" id="FO818640">
    <property type="protein sequence ID" value="CDM92776.1"/>
    <property type="molecule type" value="Genomic_DNA"/>
</dbReference>
<keyword evidence="1" id="KW-0472">Membrane</keyword>
<protein>
    <submittedName>
        <fullName evidence="2">Uncharacterized protein</fullName>
    </submittedName>
</protein>
<dbReference type="Proteomes" id="UP000032946">
    <property type="component" value="Chromosome"/>
</dbReference>
<name>A0A9P1NWG5_9CYAN</name>
<gene>
    <name evidence="2" type="ORF">ARTHRO_10449</name>
</gene>
<evidence type="ECO:0000256" key="1">
    <source>
        <dbReference type="SAM" id="Phobius"/>
    </source>
</evidence>